<dbReference type="OrthoDB" id="2409879at2759"/>
<dbReference type="Proteomes" id="UP000439903">
    <property type="component" value="Unassembled WGS sequence"/>
</dbReference>
<gene>
    <name evidence="1" type="ORF">F8M41_024006</name>
</gene>
<sequence>MSNPYDPSEFPIPYDSELKISNITCNAPVDKLMISCNDNINRTSNGCWAFSPFNFSERMNFYKNNLQCNDSLCNISMLNNSYKAIILNISLDVSSSTDYLAVRFNFVFPDMNIKIPPRMRFNMYPFNKGQLVIFKFSTIIRRKHSSLLAKLFGFEPNLEEAFIDIETKELQQTLNSSYSTLVLQPKDNITYYEDYISHHSIGSIVSSAGGLYGALIGIYILLFGSTKLSPWGIVQKYTCCWNLREDYMHRLMKRYVSKAGIPLVENPSNLPPNATVENRIATLETLLREFFLDDSSLVTLKEIHTRCVRYQDELNAIIEDDSLQDDIIVSVNKNAPL</sequence>
<evidence type="ECO:0000313" key="1">
    <source>
        <dbReference type="EMBL" id="KAF0550824.1"/>
    </source>
</evidence>
<protein>
    <submittedName>
        <fullName evidence="1">Uncharacterized protein</fullName>
    </submittedName>
</protein>
<keyword evidence="2" id="KW-1185">Reference proteome</keyword>
<proteinExistence type="predicted"/>
<accession>A0A8H4B0J9</accession>
<dbReference type="EMBL" id="WTPW01000081">
    <property type="protein sequence ID" value="KAF0550824.1"/>
    <property type="molecule type" value="Genomic_DNA"/>
</dbReference>
<organism evidence="1 2">
    <name type="scientific">Gigaspora margarita</name>
    <dbReference type="NCBI Taxonomy" id="4874"/>
    <lineage>
        <taxon>Eukaryota</taxon>
        <taxon>Fungi</taxon>
        <taxon>Fungi incertae sedis</taxon>
        <taxon>Mucoromycota</taxon>
        <taxon>Glomeromycotina</taxon>
        <taxon>Glomeromycetes</taxon>
        <taxon>Diversisporales</taxon>
        <taxon>Gigasporaceae</taxon>
        <taxon>Gigaspora</taxon>
    </lineage>
</organism>
<comment type="caution">
    <text evidence="1">The sequence shown here is derived from an EMBL/GenBank/DDBJ whole genome shotgun (WGS) entry which is preliminary data.</text>
</comment>
<reference evidence="1 2" key="1">
    <citation type="journal article" date="2019" name="Environ. Microbiol.">
        <title>At the nexus of three kingdoms: the genome of the mycorrhizal fungus Gigaspora margarita provides insights into plant, endobacterial and fungal interactions.</title>
        <authorList>
            <person name="Venice F."/>
            <person name="Ghignone S."/>
            <person name="Salvioli di Fossalunga A."/>
            <person name="Amselem J."/>
            <person name="Novero M."/>
            <person name="Xianan X."/>
            <person name="Sedzielewska Toro K."/>
            <person name="Morin E."/>
            <person name="Lipzen A."/>
            <person name="Grigoriev I.V."/>
            <person name="Henrissat B."/>
            <person name="Martin F.M."/>
            <person name="Bonfante P."/>
        </authorList>
    </citation>
    <scope>NUCLEOTIDE SEQUENCE [LARGE SCALE GENOMIC DNA]</scope>
    <source>
        <strain evidence="1 2">BEG34</strain>
    </source>
</reference>
<dbReference type="AlphaFoldDB" id="A0A8H4B0J9"/>
<evidence type="ECO:0000313" key="2">
    <source>
        <dbReference type="Proteomes" id="UP000439903"/>
    </source>
</evidence>
<name>A0A8H4B0J9_GIGMA</name>